<name>A0A6J5LE59_9CAUD</name>
<accession>A0A6J5LE59</accession>
<dbReference type="EMBL" id="LR796247">
    <property type="protein sequence ID" value="CAB4131476.1"/>
    <property type="molecule type" value="Genomic_DNA"/>
</dbReference>
<protein>
    <recommendedName>
        <fullName evidence="2">PAAR motif</fullName>
    </recommendedName>
</protein>
<evidence type="ECO:0000313" key="1">
    <source>
        <dbReference type="EMBL" id="CAB4131476.1"/>
    </source>
</evidence>
<proteinExistence type="predicted"/>
<organism evidence="1">
    <name type="scientific">uncultured Caudovirales phage</name>
    <dbReference type="NCBI Taxonomy" id="2100421"/>
    <lineage>
        <taxon>Viruses</taxon>
        <taxon>Duplodnaviria</taxon>
        <taxon>Heunggongvirae</taxon>
        <taxon>Uroviricota</taxon>
        <taxon>Caudoviricetes</taxon>
        <taxon>Peduoviridae</taxon>
        <taxon>Maltschvirus</taxon>
        <taxon>Maltschvirus maltsch</taxon>
    </lineage>
</organism>
<reference evidence="1" key="1">
    <citation type="submission" date="2020-04" db="EMBL/GenBank/DDBJ databases">
        <authorList>
            <person name="Chiriac C."/>
            <person name="Salcher M."/>
            <person name="Ghai R."/>
            <person name="Kavagutti S V."/>
        </authorList>
    </citation>
    <scope>NUCLEOTIDE SEQUENCE</scope>
</reference>
<sequence>MADAHRSTDSRSCGAGTIVVGQDFVKVDGKLWSVDGDPNDHGGGALSTSHGWLTIAGKGIIVVGDSAAADSLCIPLGGAHCGPSASSGSNLIKA</sequence>
<gene>
    <name evidence="1" type="ORF">UFOVP132_105</name>
</gene>
<evidence type="ECO:0008006" key="2">
    <source>
        <dbReference type="Google" id="ProtNLM"/>
    </source>
</evidence>